<dbReference type="Proteomes" id="UP000515806">
    <property type="component" value="Chromosome"/>
</dbReference>
<proteinExistence type="predicted"/>
<protein>
    <submittedName>
        <fullName evidence="2">Uncharacterized protein</fullName>
    </submittedName>
</protein>
<feature type="chain" id="PRO_5028836267" evidence="1">
    <location>
        <begin position="21"/>
        <end position="89"/>
    </location>
</feature>
<organism evidence="2 3">
    <name type="scientific">Pedobacter roseus</name>
    <dbReference type="NCBI Taxonomy" id="336820"/>
    <lineage>
        <taxon>Bacteria</taxon>
        <taxon>Pseudomonadati</taxon>
        <taxon>Bacteroidota</taxon>
        <taxon>Sphingobacteriia</taxon>
        <taxon>Sphingobacteriales</taxon>
        <taxon>Sphingobacteriaceae</taxon>
        <taxon>Pedobacter</taxon>
    </lineage>
</organism>
<reference evidence="2 3" key="1">
    <citation type="submission" date="2020-08" db="EMBL/GenBank/DDBJ databases">
        <title>Genome sequence of Pedobacter roseus KACC 11594T.</title>
        <authorList>
            <person name="Hyun D.-W."/>
            <person name="Bae J.-W."/>
        </authorList>
    </citation>
    <scope>NUCLEOTIDE SEQUENCE [LARGE SCALE GENOMIC DNA]</scope>
    <source>
        <strain evidence="2 3">KACC 11594</strain>
    </source>
</reference>
<feature type="signal peptide" evidence="1">
    <location>
        <begin position="1"/>
        <end position="20"/>
    </location>
</feature>
<sequence length="89" mass="9722">MKKLLLMLALMFSVATISFAATKTVKSGSSKQTVKKIAGKLKDKKTEICLTISATTYTEYDSDGGQISYTIWSLDSLDLGCLYRMAGLQ</sequence>
<keyword evidence="1" id="KW-0732">Signal</keyword>
<dbReference type="AlphaFoldDB" id="A0A7G9QKU5"/>
<dbReference type="RefSeq" id="WP_187594425.1">
    <property type="nucleotide sequence ID" value="NZ_CP060723.1"/>
</dbReference>
<dbReference type="KEGG" id="proe:H9L23_07780"/>
<gene>
    <name evidence="2" type="ORF">H9L23_07780</name>
</gene>
<evidence type="ECO:0000313" key="3">
    <source>
        <dbReference type="Proteomes" id="UP000515806"/>
    </source>
</evidence>
<evidence type="ECO:0000313" key="2">
    <source>
        <dbReference type="EMBL" id="QNN43970.1"/>
    </source>
</evidence>
<keyword evidence="3" id="KW-1185">Reference proteome</keyword>
<accession>A0A7G9QKU5</accession>
<name>A0A7G9QKU5_9SPHI</name>
<dbReference type="EMBL" id="CP060723">
    <property type="protein sequence ID" value="QNN43970.1"/>
    <property type="molecule type" value="Genomic_DNA"/>
</dbReference>
<evidence type="ECO:0000256" key="1">
    <source>
        <dbReference type="SAM" id="SignalP"/>
    </source>
</evidence>